<dbReference type="PANTHER" id="PTHR11022:SF41">
    <property type="entry name" value="PEPTIDOGLYCAN-RECOGNITION PROTEIN LC-RELATED"/>
    <property type="match status" value="1"/>
</dbReference>
<dbReference type="InterPro" id="IPR002502">
    <property type="entry name" value="Amidase_domain"/>
</dbReference>
<dbReference type="InterPro" id="IPR036366">
    <property type="entry name" value="PGBDSf"/>
</dbReference>
<comment type="similarity">
    <text evidence="1">Belongs to the N-acetylmuramoyl-L-alanine amidase 2 family.</text>
</comment>
<dbReference type="EMBL" id="BOOH01000019">
    <property type="protein sequence ID" value="GIH76127.1"/>
    <property type="molecule type" value="Genomic_DNA"/>
</dbReference>
<name>A0A8J3W4T9_9ACTN</name>
<evidence type="ECO:0000259" key="2">
    <source>
        <dbReference type="SMART" id="SM00701"/>
    </source>
</evidence>
<dbReference type="Gene3D" id="3.40.80.10">
    <property type="entry name" value="Peptidoglycan recognition protein-like"/>
    <property type="match status" value="1"/>
</dbReference>
<dbReference type="SMART" id="SM00701">
    <property type="entry name" value="PGRP"/>
    <property type="match status" value="1"/>
</dbReference>
<dbReference type="InterPro" id="IPR036505">
    <property type="entry name" value="Amidase/PGRP_sf"/>
</dbReference>
<dbReference type="RefSeq" id="WP_203890739.1">
    <property type="nucleotide sequence ID" value="NZ_BOOH01000019.1"/>
</dbReference>
<accession>A0A8J3W4T9</accession>
<sequence length="255" mass="27899">MVMISRKDWNARSPRGSYTTIRSTKGVKIHYTGGAVNPAILDDHDRCLRLMRDIQNHHMDGNGWMDFAYSLGACPHGDLLMGRGPKRLVAANGGGLNAGHYAIIALIGSKGLTQPTDALLHAILDGVEYLREEGGAGREVKGHRDGYNTSCPGEPLYAWIRRGAPRPGGEPPATSTGRPAWPGRLFIYRLGRPRVTGADVRQWQTGAKALGYALQVDGWYGEESRTVCRHIQRRAGLDDDGIVGRDTWAATFPEK</sequence>
<dbReference type="GO" id="GO:0008745">
    <property type="term" value="F:N-acetylmuramoyl-L-alanine amidase activity"/>
    <property type="evidence" value="ECO:0007669"/>
    <property type="project" value="InterPro"/>
</dbReference>
<dbReference type="InterPro" id="IPR015510">
    <property type="entry name" value="PGRP"/>
</dbReference>
<feature type="domain" description="Peptidoglycan recognition protein family" evidence="2">
    <location>
        <begin position="1"/>
        <end position="147"/>
    </location>
</feature>
<dbReference type="InterPro" id="IPR036365">
    <property type="entry name" value="PGBD-like_sf"/>
</dbReference>
<dbReference type="GO" id="GO:0009253">
    <property type="term" value="P:peptidoglycan catabolic process"/>
    <property type="evidence" value="ECO:0007669"/>
    <property type="project" value="InterPro"/>
</dbReference>
<keyword evidence="4" id="KW-1185">Reference proteome</keyword>
<proteinExistence type="inferred from homology"/>
<dbReference type="InterPro" id="IPR006619">
    <property type="entry name" value="PGRP_domain_met/bac"/>
</dbReference>
<dbReference type="SUPFAM" id="SSF47090">
    <property type="entry name" value="PGBD-like"/>
    <property type="match status" value="1"/>
</dbReference>
<dbReference type="Pfam" id="PF01471">
    <property type="entry name" value="PG_binding_1"/>
    <property type="match status" value="1"/>
</dbReference>
<dbReference type="InterPro" id="IPR002477">
    <property type="entry name" value="Peptidoglycan-bd-like"/>
</dbReference>
<dbReference type="Proteomes" id="UP000616724">
    <property type="component" value="Unassembled WGS sequence"/>
</dbReference>
<dbReference type="CDD" id="cd06583">
    <property type="entry name" value="PGRP"/>
    <property type="match status" value="1"/>
</dbReference>
<reference evidence="3 4" key="1">
    <citation type="submission" date="2021-01" db="EMBL/GenBank/DDBJ databases">
        <title>Whole genome shotgun sequence of Planobispora longispora NBRC 13918.</title>
        <authorList>
            <person name="Komaki H."/>
            <person name="Tamura T."/>
        </authorList>
    </citation>
    <scope>NUCLEOTIDE SEQUENCE [LARGE SCALE GENOMIC DNA]</scope>
    <source>
        <strain evidence="3 4">NBRC 13918</strain>
    </source>
</reference>
<evidence type="ECO:0000256" key="1">
    <source>
        <dbReference type="ARBA" id="ARBA00007553"/>
    </source>
</evidence>
<dbReference type="GO" id="GO:0008270">
    <property type="term" value="F:zinc ion binding"/>
    <property type="evidence" value="ECO:0007669"/>
    <property type="project" value="InterPro"/>
</dbReference>
<gene>
    <name evidence="3" type="ORF">Plo01_25560</name>
</gene>
<evidence type="ECO:0000313" key="3">
    <source>
        <dbReference type="EMBL" id="GIH76127.1"/>
    </source>
</evidence>
<comment type="caution">
    <text evidence="3">The sequence shown here is derived from an EMBL/GenBank/DDBJ whole genome shotgun (WGS) entry which is preliminary data.</text>
</comment>
<protein>
    <submittedName>
        <fullName evidence="3">N-acetylmuramoyl-L-alanine amidase</fullName>
    </submittedName>
</protein>
<dbReference type="AlphaFoldDB" id="A0A8J3W4T9"/>
<dbReference type="Gene3D" id="1.10.101.10">
    <property type="entry name" value="PGBD-like superfamily/PGBD"/>
    <property type="match status" value="1"/>
</dbReference>
<organism evidence="3 4">
    <name type="scientific">Planobispora longispora</name>
    <dbReference type="NCBI Taxonomy" id="28887"/>
    <lineage>
        <taxon>Bacteria</taxon>
        <taxon>Bacillati</taxon>
        <taxon>Actinomycetota</taxon>
        <taxon>Actinomycetes</taxon>
        <taxon>Streptosporangiales</taxon>
        <taxon>Streptosporangiaceae</taxon>
        <taxon>Planobispora</taxon>
    </lineage>
</organism>
<dbReference type="PANTHER" id="PTHR11022">
    <property type="entry name" value="PEPTIDOGLYCAN RECOGNITION PROTEIN"/>
    <property type="match status" value="1"/>
</dbReference>
<evidence type="ECO:0000313" key="4">
    <source>
        <dbReference type="Proteomes" id="UP000616724"/>
    </source>
</evidence>
<dbReference type="SUPFAM" id="SSF55846">
    <property type="entry name" value="N-acetylmuramoyl-L-alanine amidase-like"/>
    <property type="match status" value="1"/>
</dbReference>